<dbReference type="Pfam" id="PF07969">
    <property type="entry name" value="Amidohydro_3"/>
    <property type="match status" value="1"/>
</dbReference>
<evidence type="ECO:0000313" key="2">
    <source>
        <dbReference type="EMBL" id="SEE16854.1"/>
    </source>
</evidence>
<name>A0A1H5GMZ8_9ACTN</name>
<sequence length="541" mass="55829">MELDLLVTGAQIVTMDPARPAASRLGVWRGRIAGLDEELDGLRARRTVDLGGATVLPGFVDAHSHLAWTGMAAGLVDLSGLRTRDAVLDAVRRAADAVPGDGWVDLAGYDQRPLGAHLTRDDLEAAAPGRRLYVRHTSGHACLVSDAVLATVTDDEFAAHAPGVVRDAGGRPTGLLEEGAMAIARARRLPYTLDEIVAAVETAGRECLAQGITTVAEAGIVTDLAGSSPVELAAYQVAREQGRLPVRVQTMVPAAMLRPSGAADEDGIARAVDLGLRTGLGDDRLSIGALKLWLDGGMMARTAALTSPYLTSDGSDGGSGQLAFGDDELAALILDAHRAGWQLAIHAIGDAAVDQAIAVVTAAQAAHPRPGARHRVEHCGLVRPEQLPRLAAAGLTAVVQPTFLHAFGDDYSTIMGPARSGWMYRGRSFLDHGVRVAGSSDRPVADGAPLRAIQFMVDRTSSGGAPVGPDEAVTVDEALAAYTTGSAYACRVDDVAGSLAAGKQADLVVLGADPRAVEPSAIAAVPVVATILGGEVVHGAI</sequence>
<dbReference type="InterPro" id="IPR011059">
    <property type="entry name" value="Metal-dep_hydrolase_composite"/>
</dbReference>
<dbReference type="PANTHER" id="PTHR22642:SF2">
    <property type="entry name" value="PROTEIN LONG AFTER FAR-RED 3"/>
    <property type="match status" value="1"/>
</dbReference>
<dbReference type="InterPro" id="IPR033932">
    <property type="entry name" value="YtcJ-like"/>
</dbReference>
<dbReference type="InterPro" id="IPR013108">
    <property type="entry name" value="Amidohydro_3"/>
</dbReference>
<dbReference type="CDD" id="cd01300">
    <property type="entry name" value="YtcJ_like"/>
    <property type="match status" value="1"/>
</dbReference>
<dbReference type="EMBL" id="FNUC01000003">
    <property type="protein sequence ID" value="SEE16854.1"/>
    <property type="molecule type" value="Genomic_DNA"/>
</dbReference>
<reference evidence="3" key="1">
    <citation type="submission" date="2016-10" db="EMBL/GenBank/DDBJ databases">
        <authorList>
            <person name="Varghese N."/>
            <person name="Submissions S."/>
        </authorList>
    </citation>
    <scope>NUCLEOTIDE SEQUENCE [LARGE SCALE GENOMIC DNA]</scope>
    <source>
        <strain evidence="3">DSM 45237</strain>
    </source>
</reference>
<feature type="domain" description="Amidohydrolase 3" evidence="1">
    <location>
        <begin position="46"/>
        <end position="538"/>
    </location>
</feature>
<dbReference type="InterPro" id="IPR032466">
    <property type="entry name" value="Metal_Hydrolase"/>
</dbReference>
<keyword evidence="3" id="KW-1185">Reference proteome</keyword>
<dbReference type="GO" id="GO:0016810">
    <property type="term" value="F:hydrolase activity, acting on carbon-nitrogen (but not peptide) bonds"/>
    <property type="evidence" value="ECO:0007669"/>
    <property type="project" value="InterPro"/>
</dbReference>
<dbReference type="PANTHER" id="PTHR22642">
    <property type="entry name" value="IMIDAZOLONEPROPIONASE"/>
    <property type="match status" value="1"/>
</dbReference>
<dbReference type="SUPFAM" id="SSF51338">
    <property type="entry name" value="Composite domain of metallo-dependent hydrolases"/>
    <property type="match status" value="1"/>
</dbReference>
<dbReference type="Gene3D" id="3.10.310.70">
    <property type="match status" value="1"/>
</dbReference>
<dbReference type="STRING" id="561176.SAMN04488561_0596"/>
<evidence type="ECO:0000259" key="1">
    <source>
        <dbReference type="Pfam" id="PF07969"/>
    </source>
</evidence>
<gene>
    <name evidence="2" type="ORF">SAMN04488561_0596</name>
</gene>
<protein>
    <recommendedName>
        <fullName evidence="1">Amidohydrolase 3 domain-containing protein</fullName>
    </recommendedName>
</protein>
<dbReference type="SUPFAM" id="SSF51556">
    <property type="entry name" value="Metallo-dependent hydrolases"/>
    <property type="match status" value="1"/>
</dbReference>
<proteinExistence type="predicted"/>
<dbReference type="Proteomes" id="UP000181980">
    <property type="component" value="Unassembled WGS sequence"/>
</dbReference>
<evidence type="ECO:0000313" key="3">
    <source>
        <dbReference type="Proteomes" id="UP000181980"/>
    </source>
</evidence>
<organism evidence="2 3">
    <name type="scientific">Jiangella alba</name>
    <dbReference type="NCBI Taxonomy" id="561176"/>
    <lineage>
        <taxon>Bacteria</taxon>
        <taxon>Bacillati</taxon>
        <taxon>Actinomycetota</taxon>
        <taxon>Actinomycetes</taxon>
        <taxon>Jiangellales</taxon>
        <taxon>Jiangellaceae</taxon>
        <taxon>Jiangella</taxon>
    </lineage>
</organism>
<dbReference type="Gene3D" id="2.30.40.10">
    <property type="entry name" value="Urease, subunit C, domain 1"/>
    <property type="match status" value="1"/>
</dbReference>
<dbReference type="Gene3D" id="3.20.20.140">
    <property type="entry name" value="Metal-dependent hydrolases"/>
    <property type="match status" value="1"/>
</dbReference>
<accession>A0A1H5GMZ8</accession>
<dbReference type="AlphaFoldDB" id="A0A1H5GMZ8"/>